<dbReference type="AlphaFoldDB" id="A0A1I0P613"/>
<dbReference type="RefSeq" id="WP_090258113.1">
    <property type="nucleotide sequence ID" value="NZ_FOIR01000001.1"/>
</dbReference>
<organism evidence="3 4">
    <name type="scientific">Roseivirga pacifica</name>
    <dbReference type="NCBI Taxonomy" id="1267423"/>
    <lineage>
        <taxon>Bacteria</taxon>
        <taxon>Pseudomonadati</taxon>
        <taxon>Bacteroidota</taxon>
        <taxon>Cytophagia</taxon>
        <taxon>Cytophagales</taxon>
        <taxon>Roseivirgaceae</taxon>
        <taxon>Roseivirga</taxon>
    </lineage>
</organism>
<dbReference type="OrthoDB" id="5678283at2"/>
<evidence type="ECO:0000259" key="2">
    <source>
        <dbReference type="Pfam" id="PF23572"/>
    </source>
</evidence>
<dbReference type="Proteomes" id="UP000199437">
    <property type="component" value="Unassembled WGS sequence"/>
</dbReference>
<dbReference type="EMBL" id="FOIR01000001">
    <property type="protein sequence ID" value="SEW09775.1"/>
    <property type="molecule type" value="Genomic_DNA"/>
</dbReference>
<feature type="domain" description="GH3 C-terminal" evidence="2">
    <location>
        <begin position="395"/>
        <end position="499"/>
    </location>
</feature>
<dbReference type="Pfam" id="PF03321">
    <property type="entry name" value="GH3"/>
    <property type="match status" value="2"/>
</dbReference>
<protein>
    <submittedName>
        <fullName evidence="3">GH3 auxin-responsive promoter</fullName>
    </submittedName>
</protein>
<dbReference type="InterPro" id="IPR055378">
    <property type="entry name" value="GH3_C"/>
</dbReference>
<proteinExistence type="predicted"/>
<dbReference type="PANTHER" id="PTHR31901:SF9">
    <property type="entry name" value="GH3 DOMAIN-CONTAINING PROTEIN"/>
    <property type="match status" value="1"/>
</dbReference>
<dbReference type="PANTHER" id="PTHR31901">
    <property type="entry name" value="GH3 DOMAIN-CONTAINING PROTEIN"/>
    <property type="match status" value="1"/>
</dbReference>
<sequence>MPIIGSILKKGIKLRETLEQDYTSPYDLQKKELSKLLISARNTQFGRNYNFHEVLEQFRSFGSHDFFNAFKANVPVYDYDKINDEWWHKIREGETDVCWPGKTKFFALSSGTSGAASKYIPVTKDMIRQIRKTGTRHTYTLSKYDLPDVFFQSGFLMLGGSTSLNFSGNYYYGDLSGITTGQLPVWVQGFSRPSPKIKKHKDWATKLDEIVESAHKWNIGMLAGVPAWMTILVERLIEKHKVDNIHEIWPNLQVYVHGGVSFEPYRKAFDRLLGRPIYYTDSYLASEGFLAFQDEPNKRSMRLVLNGGIFHEFVPFTDRNFDENGQLRENPDTVMIDQVEEGVDYALLISTVSGSWRYLIGDTIRFVDKFNSQIIITGRTKHFLSLCGEHLSVDNMNRAVEMASEQFNIAIKEFTVAGIPEGNLFAHHWYVGTDDPVDAEKLRLAIDENLRKVNDDYGVERDHALKGFYLDVLPNETFYAWLRRHGKEGGQTKFPRVLKGEKLEDWLSFVQEQAQTQG</sequence>
<feature type="domain" description="GH3 middle" evidence="1">
    <location>
        <begin position="304"/>
        <end position="372"/>
    </location>
</feature>
<reference evidence="4" key="1">
    <citation type="submission" date="2016-10" db="EMBL/GenBank/DDBJ databases">
        <authorList>
            <person name="Varghese N."/>
            <person name="Submissions S."/>
        </authorList>
    </citation>
    <scope>NUCLEOTIDE SEQUENCE [LARGE SCALE GENOMIC DNA]</scope>
    <source>
        <strain evidence="4">CGMCC 1.12402</strain>
    </source>
</reference>
<evidence type="ECO:0000313" key="4">
    <source>
        <dbReference type="Proteomes" id="UP000199437"/>
    </source>
</evidence>
<dbReference type="GO" id="GO:0005737">
    <property type="term" value="C:cytoplasm"/>
    <property type="evidence" value="ECO:0007669"/>
    <property type="project" value="TreeGrafter"/>
</dbReference>
<dbReference type="Pfam" id="PF23572">
    <property type="entry name" value="GH3_C"/>
    <property type="match status" value="1"/>
</dbReference>
<keyword evidence="4" id="KW-1185">Reference proteome</keyword>
<dbReference type="GO" id="GO:0016881">
    <property type="term" value="F:acid-amino acid ligase activity"/>
    <property type="evidence" value="ECO:0007669"/>
    <property type="project" value="TreeGrafter"/>
</dbReference>
<name>A0A1I0P613_9BACT</name>
<dbReference type="InterPro" id="IPR004993">
    <property type="entry name" value="GH3"/>
</dbReference>
<accession>A0A1I0P613</accession>
<gene>
    <name evidence="3" type="ORF">SAMN05216290_1751</name>
</gene>
<dbReference type="Pfam" id="PF23571">
    <property type="entry name" value="GH3_M"/>
    <property type="match status" value="1"/>
</dbReference>
<evidence type="ECO:0000259" key="1">
    <source>
        <dbReference type="Pfam" id="PF23571"/>
    </source>
</evidence>
<dbReference type="GeneID" id="99986471"/>
<dbReference type="STRING" id="1267423.SAMN05216290_1751"/>
<dbReference type="InterPro" id="IPR055377">
    <property type="entry name" value="GH3_M"/>
</dbReference>
<evidence type="ECO:0000313" key="3">
    <source>
        <dbReference type="EMBL" id="SEW09775.1"/>
    </source>
</evidence>